<dbReference type="Proteomes" id="UP000595917">
    <property type="component" value="Chromosome"/>
</dbReference>
<organism evidence="2 3">
    <name type="scientific">Breznakiella homolactica</name>
    <dbReference type="NCBI Taxonomy" id="2798577"/>
    <lineage>
        <taxon>Bacteria</taxon>
        <taxon>Pseudomonadati</taxon>
        <taxon>Spirochaetota</taxon>
        <taxon>Spirochaetia</taxon>
        <taxon>Spirochaetales</taxon>
        <taxon>Breznakiellaceae</taxon>
        <taxon>Breznakiella</taxon>
    </lineage>
</organism>
<accession>A0A7T7XKU3</accession>
<dbReference type="AlphaFoldDB" id="A0A7T7XKU3"/>
<keyword evidence="3" id="KW-1185">Reference proteome</keyword>
<evidence type="ECO:0000313" key="3">
    <source>
        <dbReference type="Proteomes" id="UP000595917"/>
    </source>
</evidence>
<reference evidence="2" key="1">
    <citation type="submission" date="2021-01" db="EMBL/GenBank/DDBJ databases">
        <title>Description of Breznakiella homolactica.</title>
        <authorList>
            <person name="Song Y."/>
            <person name="Brune A."/>
        </authorList>
    </citation>
    <scope>NUCLEOTIDE SEQUENCE</scope>
    <source>
        <strain evidence="2">RmG30</strain>
    </source>
</reference>
<proteinExistence type="predicted"/>
<feature type="transmembrane region" description="Helical" evidence="1">
    <location>
        <begin position="320"/>
        <end position="341"/>
    </location>
</feature>
<dbReference type="RefSeq" id="WP_215625571.1">
    <property type="nucleotide sequence ID" value="NZ_CP067089.2"/>
</dbReference>
<keyword evidence="1" id="KW-0472">Membrane</keyword>
<keyword evidence="1" id="KW-0812">Transmembrane</keyword>
<sequence length="608" mass="69708">MDIVLVLAITALIVSVYKQVNDFAERRESKIRFRKKLLALDTRRRTITEEEAAAMKELYGRQDFHAGMSAYPRSGAFSKADPDPMDDSGGTAYFLRDLEIAPFPDMERHFREDDNFSEVVILPDMRGYILSLNGTFSVLEEPAAAARPEKLKKAIPLSRDANTVFLDEDPDQSLSTSERYILPDYGIIPAAVVALMAVAVPKLDRGILYYTAIPLMAVIVLLLLSGVYPRIKLSEKIYILSGVVYKNYNDELVLGKFILRFPLNDLNSLPLGEPLTIRGFFPHGRDEPYFTILAVYRDGLPLYSLSAELRNRPPRYRRNCIPVVVILTAAAIVQGAVYHPFSHIKRIITYERNKTKPVVFENFSDFYAEDFSPGREVYLEQVRLVPILELSPEGRYRGFRYLDCSIAMVPEDFSGSLDFSESRTLAAKTADFLFCKEFRYIRAMDAVQRRNFDAIPAILSGEYVNTIENFNEAFPESEYFHNLCDSIRTVLDRAAPYLEDRYFYNIYQIWEEGLTDITIRNGLHLPEYHDTYLESPESLPENIRDFYTAAKTYRSSLSFGLTDTFHSRIDLFLSDIQLAIMNDVVYQIKTAVEPYGYINLVYRWGVPQ</sequence>
<dbReference type="EMBL" id="CP067089">
    <property type="protein sequence ID" value="QQO08265.1"/>
    <property type="molecule type" value="Genomic_DNA"/>
</dbReference>
<evidence type="ECO:0000313" key="2">
    <source>
        <dbReference type="EMBL" id="QQO08265.1"/>
    </source>
</evidence>
<feature type="transmembrane region" description="Helical" evidence="1">
    <location>
        <begin position="207"/>
        <end position="228"/>
    </location>
</feature>
<protein>
    <submittedName>
        <fullName evidence="2">Uncharacterized protein</fullName>
    </submittedName>
</protein>
<name>A0A7T7XKU3_9SPIR</name>
<keyword evidence="1" id="KW-1133">Transmembrane helix</keyword>
<dbReference type="KEGG" id="bhc:JFL75_15180"/>
<gene>
    <name evidence="2" type="ORF">JFL75_15180</name>
</gene>
<evidence type="ECO:0000256" key="1">
    <source>
        <dbReference type="SAM" id="Phobius"/>
    </source>
</evidence>